<name>A0A365KTQ1_9BACL</name>
<evidence type="ECO:0000313" key="3">
    <source>
        <dbReference type="EMBL" id="RAZ76560.1"/>
    </source>
</evidence>
<dbReference type="Proteomes" id="UP000251002">
    <property type="component" value="Unassembled WGS sequence"/>
</dbReference>
<keyword evidence="4" id="KW-1185">Reference proteome</keyword>
<evidence type="ECO:0000256" key="1">
    <source>
        <dbReference type="SAM" id="Phobius"/>
    </source>
</evidence>
<proteinExistence type="predicted"/>
<dbReference type="InterPro" id="IPR043717">
    <property type="entry name" value="DUF5658"/>
</dbReference>
<keyword evidence="1" id="KW-0472">Membrane</keyword>
<gene>
    <name evidence="3" type="ORF">DP120_11005</name>
</gene>
<organism evidence="3 4">
    <name type="scientific">Planococcus halotolerans</name>
    <dbReference type="NCBI Taxonomy" id="2233542"/>
    <lineage>
        <taxon>Bacteria</taxon>
        <taxon>Bacillati</taxon>
        <taxon>Bacillota</taxon>
        <taxon>Bacilli</taxon>
        <taxon>Bacillales</taxon>
        <taxon>Caryophanaceae</taxon>
        <taxon>Planococcus</taxon>
    </lineage>
</organism>
<feature type="transmembrane region" description="Helical" evidence="1">
    <location>
        <begin position="81"/>
        <end position="100"/>
    </location>
</feature>
<keyword evidence="1" id="KW-1133">Transmembrane helix</keyword>
<dbReference type="Pfam" id="PF18902">
    <property type="entry name" value="DUF5658"/>
    <property type="match status" value="1"/>
</dbReference>
<comment type="caution">
    <text evidence="3">The sequence shown here is derived from an EMBL/GenBank/DDBJ whole genome shotgun (WGS) entry which is preliminary data.</text>
</comment>
<feature type="domain" description="DUF5658" evidence="2">
    <location>
        <begin position="15"/>
        <end position="101"/>
    </location>
</feature>
<dbReference type="AlphaFoldDB" id="A0A365KTQ1"/>
<dbReference type="EMBL" id="QLZR01000004">
    <property type="protein sequence ID" value="RAZ76560.1"/>
    <property type="molecule type" value="Genomic_DNA"/>
</dbReference>
<evidence type="ECO:0000313" key="4">
    <source>
        <dbReference type="Proteomes" id="UP000251002"/>
    </source>
</evidence>
<feature type="transmembrane region" description="Helical" evidence="1">
    <location>
        <begin position="12"/>
        <end position="32"/>
    </location>
</feature>
<reference evidence="3 4" key="1">
    <citation type="submission" date="2018-06" db="EMBL/GenBank/DDBJ databases">
        <title>The draft genome sequences of strains SCU63 and S1.</title>
        <authorList>
            <person name="Gan L."/>
        </authorList>
    </citation>
    <scope>NUCLEOTIDE SEQUENCE [LARGE SCALE GENOMIC DNA]</scope>
    <source>
        <strain evidence="3 4">SCU63</strain>
    </source>
</reference>
<accession>A0A365KTQ1</accession>
<sequence length="106" mass="12210">MPIPDNRAPLKKYIWLLIILNGLDGILTYLGLSQGLVTEANPLLSSFAPFTILGIKLFLSICLFGLLFTTFAGIRKTFWRYTFIFANVLYTMILVLHMYWLPFLFI</sequence>
<feature type="transmembrane region" description="Helical" evidence="1">
    <location>
        <begin position="52"/>
        <end position="74"/>
    </location>
</feature>
<protein>
    <recommendedName>
        <fullName evidence="2">DUF5658 domain-containing protein</fullName>
    </recommendedName>
</protein>
<keyword evidence="1" id="KW-0812">Transmembrane</keyword>
<evidence type="ECO:0000259" key="2">
    <source>
        <dbReference type="Pfam" id="PF18902"/>
    </source>
</evidence>
<dbReference type="RefSeq" id="WP_112223735.1">
    <property type="nucleotide sequence ID" value="NZ_CP047673.1"/>
</dbReference>